<name>A0ABR2HZ15_9PEZI</name>
<reference evidence="1 2" key="1">
    <citation type="journal article" date="2024" name="IMA Fungus">
        <title>Apiospora arundinis, a panoply of carbohydrate-active enzymes and secondary metabolites.</title>
        <authorList>
            <person name="Sorensen T."/>
            <person name="Petersen C."/>
            <person name="Muurmann A.T."/>
            <person name="Christiansen J.V."/>
            <person name="Brundto M.L."/>
            <person name="Overgaard C.K."/>
            <person name="Boysen A.T."/>
            <person name="Wollenberg R.D."/>
            <person name="Larsen T.O."/>
            <person name="Sorensen J.L."/>
            <person name="Nielsen K.L."/>
            <person name="Sondergaard T.E."/>
        </authorList>
    </citation>
    <scope>NUCLEOTIDE SEQUENCE [LARGE SCALE GENOMIC DNA]</scope>
    <source>
        <strain evidence="1 2">AAU 773</strain>
    </source>
</reference>
<comment type="caution">
    <text evidence="1">The sequence shown here is derived from an EMBL/GenBank/DDBJ whole genome shotgun (WGS) entry which is preliminary data.</text>
</comment>
<dbReference type="Proteomes" id="UP001390339">
    <property type="component" value="Unassembled WGS sequence"/>
</dbReference>
<dbReference type="SUPFAM" id="SSF54768">
    <property type="entry name" value="dsRNA-binding domain-like"/>
    <property type="match status" value="1"/>
</dbReference>
<sequence length="74" mass="8419">MLCRLDIESMAGFYSEYLTSLCERRGWTTPAYCSVCTGEGYICDVVVKERNYVTMEPYTSESLAQENASRECHA</sequence>
<keyword evidence="2" id="KW-1185">Reference proteome</keyword>
<protein>
    <submittedName>
        <fullName evidence="1">Double strand RNA-binding from dead end 1 domain-containing protein</fullName>
    </submittedName>
</protein>
<dbReference type="Gene3D" id="3.30.160.20">
    <property type="match status" value="1"/>
</dbReference>
<accession>A0ABR2HZ15</accession>
<proteinExistence type="predicted"/>
<evidence type="ECO:0000313" key="2">
    <source>
        <dbReference type="Proteomes" id="UP001390339"/>
    </source>
</evidence>
<dbReference type="EMBL" id="JAPCWZ010000007">
    <property type="protein sequence ID" value="KAK8855323.1"/>
    <property type="molecule type" value="Genomic_DNA"/>
</dbReference>
<organism evidence="1 2">
    <name type="scientific">Apiospora arundinis</name>
    <dbReference type="NCBI Taxonomy" id="335852"/>
    <lineage>
        <taxon>Eukaryota</taxon>
        <taxon>Fungi</taxon>
        <taxon>Dikarya</taxon>
        <taxon>Ascomycota</taxon>
        <taxon>Pezizomycotina</taxon>
        <taxon>Sordariomycetes</taxon>
        <taxon>Xylariomycetidae</taxon>
        <taxon>Amphisphaeriales</taxon>
        <taxon>Apiosporaceae</taxon>
        <taxon>Apiospora</taxon>
    </lineage>
</organism>
<evidence type="ECO:0000313" key="1">
    <source>
        <dbReference type="EMBL" id="KAK8855323.1"/>
    </source>
</evidence>
<gene>
    <name evidence="1" type="ORF">PGQ11_011235</name>
</gene>